<dbReference type="Pfam" id="PF19834">
    <property type="entry name" value="DUF6314"/>
    <property type="match status" value="1"/>
</dbReference>
<evidence type="ECO:0000313" key="3">
    <source>
        <dbReference type="Proteomes" id="UP000199382"/>
    </source>
</evidence>
<gene>
    <name evidence="2" type="ORF">SAMN04488026_10588</name>
</gene>
<evidence type="ECO:0000313" key="2">
    <source>
        <dbReference type="EMBL" id="SDK89118.1"/>
    </source>
</evidence>
<protein>
    <recommendedName>
        <fullName evidence="1">DUF6314 domain-containing protein</fullName>
    </recommendedName>
</protein>
<sequence length="153" mass="17558">MTGAGGKPIGGPDLDDFLGLWWMERVIEDRRAGETLRLSGRAELSAAGDGRLHYCETGQLDLADGQKLQAVRRYFWHAEGGTIRVDFEDDRYFHSFDPAAVAPDAAHWCDPDQYDVRYDFARWPRWASVWQVLGPRKDYTMTTRYRRPEDSSA</sequence>
<name>A0A1G9FL07_9RHOB</name>
<proteinExistence type="predicted"/>
<dbReference type="OrthoDB" id="7351979at2"/>
<dbReference type="EMBL" id="FNEK01000058">
    <property type="protein sequence ID" value="SDK89118.1"/>
    <property type="molecule type" value="Genomic_DNA"/>
</dbReference>
<dbReference type="RefSeq" id="WP_093161702.1">
    <property type="nucleotide sequence ID" value="NZ_FNEK01000058.1"/>
</dbReference>
<dbReference type="AlphaFoldDB" id="A0A1G9FL07"/>
<evidence type="ECO:0000259" key="1">
    <source>
        <dbReference type="Pfam" id="PF19834"/>
    </source>
</evidence>
<organism evidence="2 3">
    <name type="scientific">Aliiruegeria lutimaris</name>
    <dbReference type="NCBI Taxonomy" id="571298"/>
    <lineage>
        <taxon>Bacteria</taxon>
        <taxon>Pseudomonadati</taxon>
        <taxon>Pseudomonadota</taxon>
        <taxon>Alphaproteobacteria</taxon>
        <taxon>Rhodobacterales</taxon>
        <taxon>Roseobacteraceae</taxon>
        <taxon>Aliiruegeria</taxon>
    </lineage>
</organism>
<reference evidence="2 3" key="1">
    <citation type="submission" date="2016-10" db="EMBL/GenBank/DDBJ databases">
        <authorList>
            <person name="de Groot N.N."/>
        </authorList>
    </citation>
    <scope>NUCLEOTIDE SEQUENCE [LARGE SCALE GENOMIC DNA]</scope>
    <source>
        <strain evidence="2 3">DSM 25294</strain>
    </source>
</reference>
<dbReference type="InterPro" id="IPR045632">
    <property type="entry name" value="DUF6314"/>
</dbReference>
<accession>A0A1G9FL07</accession>
<feature type="domain" description="DUF6314" evidence="1">
    <location>
        <begin position="17"/>
        <end position="147"/>
    </location>
</feature>
<dbReference type="Proteomes" id="UP000199382">
    <property type="component" value="Unassembled WGS sequence"/>
</dbReference>
<keyword evidence="3" id="KW-1185">Reference proteome</keyword>